<dbReference type="GO" id="GO:0006952">
    <property type="term" value="P:defense response"/>
    <property type="evidence" value="ECO:0007669"/>
    <property type="project" value="InterPro"/>
</dbReference>
<dbReference type="Gene3D" id="1.10.8.430">
    <property type="entry name" value="Helical domain of apoptotic protease-activating factors"/>
    <property type="match status" value="1"/>
</dbReference>
<name>A0A7I4C5D4_PHYPA</name>
<reference evidence="2 3" key="2">
    <citation type="journal article" date="2018" name="Plant J.">
        <title>The Physcomitrella patens chromosome-scale assembly reveals moss genome structure and evolution.</title>
        <authorList>
            <person name="Lang D."/>
            <person name="Ullrich K.K."/>
            <person name="Murat F."/>
            <person name="Fuchs J."/>
            <person name="Jenkins J."/>
            <person name="Haas F.B."/>
            <person name="Piednoel M."/>
            <person name="Gundlach H."/>
            <person name="Van Bel M."/>
            <person name="Meyberg R."/>
            <person name="Vives C."/>
            <person name="Morata J."/>
            <person name="Symeonidi A."/>
            <person name="Hiss M."/>
            <person name="Muchero W."/>
            <person name="Kamisugi Y."/>
            <person name="Saleh O."/>
            <person name="Blanc G."/>
            <person name="Decker E.L."/>
            <person name="van Gessel N."/>
            <person name="Grimwood J."/>
            <person name="Hayes R.D."/>
            <person name="Graham S.W."/>
            <person name="Gunter L.E."/>
            <person name="McDaniel S.F."/>
            <person name="Hoernstein S.N.W."/>
            <person name="Larsson A."/>
            <person name="Li F.W."/>
            <person name="Perroud P.F."/>
            <person name="Phillips J."/>
            <person name="Ranjan P."/>
            <person name="Rokshar D.S."/>
            <person name="Rothfels C.J."/>
            <person name="Schneider L."/>
            <person name="Shu S."/>
            <person name="Stevenson D.W."/>
            <person name="Thummler F."/>
            <person name="Tillich M."/>
            <person name="Villarreal Aguilar J.C."/>
            <person name="Widiez T."/>
            <person name="Wong G.K."/>
            <person name="Wymore A."/>
            <person name="Zhang Y."/>
            <person name="Zimmer A.D."/>
            <person name="Quatrano R.S."/>
            <person name="Mayer K.F.X."/>
            <person name="Goodstein D."/>
            <person name="Casacuberta J.M."/>
            <person name="Vandepoele K."/>
            <person name="Reski R."/>
            <person name="Cuming A.C."/>
            <person name="Tuskan G.A."/>
            <person name="Maumus F."/>
            <person name="Salse J."/>
            <person name="Schmutz J."/>
            <person name="Rensing S.A."/>
        </authorList>
    </citation>
    <scope>NUCLEOTIDE SEQUENCE [LARGE SCALE GENOMIC DNA]</scope>
    <source>
        <strain evidence="2 3">cv. Gransden 2004</strain>
    </source>
</reference>
<dbReference type="Pfam" id="PF00931">
    <property type="entry name" value="NB-ARC"/>
    <property type="match status" value="1"/>
</dbReference>
<organism evidence="2 3">
    <name type="scientific">Physcomitrium patens</name>
    <name type="common">Spreading-leaved earth moss</name>
    <name type="synonym">Physcomitrella patens</name>
    <dbReference type="NCBI Taxonomy" id="3218"/>
    <lineage>
        <taxon>Eukaryota</taxon>
        <taxon>Viridiplantae</taxon>
        <taxon>Streptophyta</taxon>
        <taxon>Embryophyta</taxon>
        <taxon>Bryophyta</taxon>
        <taxon>Bryophytina</taxon>
        <taxon>Bryopsida</taxon>
        <taxon>Funariidae</taxon>
        <taxon>Funariales</taxon>
        <taxon>Funariaceae</taxon>
        <taxon>Physcomitrium</taxon>
    </lineage>
</organism>
<dbReference type="InterPro" id="IPR027417">
    <property type="entry name" value="P-loop_NTPase"/>
</dbReference>
<dbReference type="PANTHER" id="PTHR11017">
    <property type="entry name" value="LEUCINE-RICH REPEAT-CONTAINING PROTEIN"/>
    <property type="match status" value="1"/>
</dbReference>
<dbReference type="EMBL" id="ABEU02000021">
    <property type="status" value="NOT_ANNOTATED_CDS"/>
    <property type="molecule type" value="Genomic_DNA"/>
</dbReference>
<dbReference type="Proteomes" id="UP000006727">
    <property type="component" value="Chromosome 21"/>
</dbReference>
<reference evidence="2" key="3">
    <citation type="submission" date="2020-12" db="UniProtKB">
        <authorList>
            <consortium name="EnsemblPlants"/>
        </authorList>
    </citation>
    <scope>IDENTIFICATION</scope>
</reference>
<dbReference type="GO" id="GO:0043531">
    <property type="term" value="F:ADP binding"/>
    <property type="evidence" value="ECO:0007669"/>
    <property type="project" value="InterPro"/>
</dbReference>
<dbReference type="EnsemblPlants" id="Pp3c21_18280V3.3">
    <property type="protein sequence ID" value="Pp3c21_18280V3.3"/>
    <property type="gene ID" value="Pp3c21_18280"/>
</dbReference>
<dbReference type="KEGG" id="ppp:112274088"/>
<dbReference type="InterPro" id="IPR002182">
    <property type="entry name" value="NB-ARC"/>
</dbReference>
<dbReference type="InterPro" id="IPR042197">
    <property type="entry name" value="Apaf_helical"/>
</dbReference>
<reference evidence="2 3" key="1">
    <citation type="journal article" date="2008" name="Science">
        <title>The Physcomitrella genome reveals evolutionary insights into the conquest of land by plants.</title>
        <authorList>
            <person name="Rensing S."/>
            <person name="Lang D."/>
            <person name="Zimmer A."/>
            <person name="Terry A."/>
            <person name="Salamov A."/>
            <person name="Shapiro H."/>
            <person name="Nishiyama T."/>
            <person name="Perroud P.-F."/>
            <person name="Lindquist E."/>
            <person name="Kamisugi Y."/>
            <person name="Tanahashi T."/>
            <person name="Sakakibara K."/>
            <person name="Fujita T."/>
            <person name="Oishi K."/>
            <person name="Shin-I T."/>
            <person name="Kuroki Y."/>
            <person name="Toyoda A."/>
            <person name="Suzuki Y."/>
            <person name="Hashimoto A."/>
            <person name="Yamaguchi K."/>
            <person name="Sugano A."/>
            <person name="Kohara Y."/>
            <person name="Fujiyama A."/>
            <person name="Anterola A."/>
            <person name="Aoki S."/>
            <person name="Ashton N."/>
            <person name="Barbazuk W.B."/>
            <person name="Barker E."/>
            <person name="Bennetzen J."/>
            <person name="Bezanilla M."/>
            <person name="Blankenship R."/>
            <person name="Cho S.H."/>
            <person name="Dutcher S."/>
            <person name="Estelle M."/>
            <person name="Fawcett J.A."/>
            <person name="Gundlach H."/>
            <person name="Hanada K."/>
            <person name="Heyl A."/>
            <person name="Hicks K.A."/>
            <person name="Hugh J."/>
            <person name="Lohr M."/>
            <person name="Mayer K."/>
            <person name="Melkozernov A."/>
            <person name="Murata T."/>
            <person name="Nelson D."/>
            <person name="Pils B."/>
            <person name="Prigge M."/>
            <person name="Reiss B."/>
            <person name="Renner T."/>
            <person name="Rombauts S."/>
            <person name="Rushton P."/>
            <person name="Sanderfoot A."/>
            <person name="Schween G."/>
            <person name="Shiu S.-H."/>
            <person name="Stueber K."/>
            <person name="Theodoulou F.L."/>
            <person name="Tu H."/>
            <person name="Van de Peer Y."/>
            <person name="Verrier P.J."/>
            <person name="Waters E."/>
            <person name="Wood A."/>
            <person name="Yang L."/>
            <person name="Cove D."/>
            <person name="Cuming A."/>
            <person name="Hasebe M."/>
            <person name="Lucas S."/>
            <person name="Mishler D.B."/>
            <person name="Reski R."/>
            <person name="Grigoriev I."/>
            <person name="Quatrano R.S."/>
            <person name="Boore J.L."/>
        </authorList>
    </citation>
    <scope>NUCLEOTIDE SEQUENCE [LARGE SCALE GENOMIC DNA]</scope>
    <source>
        <strain evidence="2 3">cv. Gransden 2004</strain>
    </source>
</reference>
<dbReference type="AlphaFoldDB" id="A0A7I4C5D4"/>
<evidence type="ECO:0000259" key="1">
    <source>
        <dbReference type="Pfam" id="PF00931"/>
    </source>
</evidence>
<dbReference type="GeneID" id="112274088"/>
<dbReference type="Gene3D" id="3.40.50.300">
    <property type="entry name" value="P-loop containing nucleotide triphosphate hydrolases"/>
    <property type="match status" value="1"/>
</dbReference>
<sequence length="366" mass="42301">MGGDFVAITPYYGASMNKSHENIELQQTSNKVLVSNPILLNEVDIGEEVLGRKQCLLQISSLCVSKVKALYLVGMGGIDKTIIAKAALNDVKHMYDASCFIECDEINNDCYKIACQILEQLKVETKPKDLNEAQEKLKSFVIKKKVIIVLDNLKNQSQIEDVVAMDDLFAMNGNTLIVTTRDWKVLEYCGNKFCKVNVEELDEKTSWRLFITHSCGSQDKLLDELVEVSKKIIKVCNGLPLSFKVIGAYLKEKKRLRYWERAFQRLKRERELDGDEKNSHYKLWNILRISFDNLRVEEKKIFLEICCFFSNDVYLQGMLKERALPIWFNIEEKRMEDVEYSLNRLVNQSSIKIDKDGIIKVHNVMM</sequence>
<feature type="domain" description="NB-ARC" evidence="1">
    <location>
        <begin position="66"/>
        <end position="212"/>
    </location>
</feature>
<proteinExistence type="predicted"/>
<dbReference type="PANTHER" id="PTHR11017:SF385">
    <property type="entry name" value="DISEASE RESISTANCE PROTEIN (TIR-NBS-LRR CLASS)-RELATED"/>
    <property type="match status" value="1"/>
</dbReference>
<keyword evidence="3" id="KW-1185">Reference proteome</keyword>
<accession>A0A7I4C5D4</accession>
<dbReference type="Gramene" id="Pp3c21_18280V3.3">
    <property type="protein sequence ID" value="Pp3c21_18280V3.3"/>
    <property type="gene ID" value="Pp3c21_18280"/>
</dbReference>
<dbReference type="PRINTS" id="PR00364">
    <property type="entry name" value="DISEASERSIST"/>
</dbReference>
<gene>
    <name evidence="2" type="primary">LOC112274088</name>
</gene>
<evidence type="ECO:0000313" key="2">
    <source>
        <dbReference type="EnsemblPlants" id="Pp3c21_18280V3.3"/>
    </source>
</evidence>
<protein>
    <recommendedName>
        <fullName evidence="1">NB-ARC domain-containing protein</fullName>
    </recommendedName>
</protein>
<dbReference type="OrthoDB" id="1095810at2759"/>
<dbReference type="RefSeq" id="XP_024359019.1">
    <property type="nucleotide sequence ID" value="XM_024503251.2"/>
</dbReference>
<dbReference type="InterPro" id="IPR044974">
    <property type="entry name" value="Disease_R_plants"/>
</dbReference>
<dbReference type="SUPFAM" id="SSF52540">
    <property type="entry name" value="P-loop containing nucleoside triphosphate hydrolases"/>
    <property type="match status" value="1"/>
</dbReference>
<evidence type="ECO:0000313" key="3">
    <source>
        <dbReference type="Proteomes" id="UP000006727"/>
    </source>
</evidence>